<evidence type="ECO:0000313" key="2">
    <source>
        <dbReference type="EMBL" id="OIQ76907.1"/>
    </source>
</evidence>
<evidence type="ECO:0000256" key="1">
    <source>
        <dbReference type="SAM" id="MobiDB-lite"/>
    </source>
</evidence>
<dbReference type="EMBL" id="MLJW01001742">
    <property type="protein sequence ID" value="OIQ76907.1"/>
    <property type="molecule type" value="Genomic_DNA"/>
</dbReference>
<dbReference type="AlphaFoldDB" id="A0A1J5QHA9"/>
<protein>
    <submittedName>
        <fullName evidence="2">Uncharacterized protein</fullName>
    </submittedName>
</protein>
<dbReference type="PROSITE" id="PS51257">
    <property type="entry name" value="PROKAR_LIPOPROTEIN"/>
    <property type="match status" value="1"/>
</dbReference>
<name>A0A1J5QHA9_9ZZZZ</name>
<feature type="region of interest" description="Disordered" evidence="1">
    <location>
        <begin position="186"/>
        <end position="210"/>
    </location>
</feature>
<reference evidence="2" key="1">
    <citation type="submission" date="2016-10" db="EMBL/GenBank/DDBJ databases">
        <title>Sequence of Gallionella enrichment culture.</title>
        <authorList>
            <person name="Poehlein A."/>
            <person name="Muehling M."/>
            <person name="Daniel R."/>
        </authorList>
    </citation>
    <scope>NUCLEOTIDE SEQUENCE</scope>
</reference>
<gene>
    <name evidence="2" type="ORF">GALL_414050</name>
</gene>
<organism evidence="2">
    <name type="scientific">mine drainage metagenome</name>
    <dbReference type="NCBI Taxonomy" id="410659"/>
    <lineage>
        <taxon>unclassified sequences</taxon>
        <taxon>metagenomes</taxon>
        <taxon>ecological metagenomes</taxon>
    </lineage>
</organism>
<comment type="caution">
    <text evidence="2">The sequence shown here is derived from an EMBL/GenBank/DDBJ whole genome shotgun (WGS) entry which is preliminary data.</text>
</comment>
<feature type="compositionally biased region" description="Low complexity" evidence="1">
    <location>
        <begin position="186"/>
        <end position="201"/>
    </location>
</feature>
<accession>A0A1J5QHA9</accession>
<proteinExistence type="predicted"/>
<sequence>MKIFLVVLLAIAIGGCWKSEPPTSIKGIDQRITSVTTKNTGAMSVLVIELGPEDNLTNSMIFSSVADDMEDISYKLVKYSMLGNYDQVDYVLDANVEDEYGKQSIAPVINIDLLTDDLKKIDFRNFTSWQLLNLAVGGGYRDLAGKQLLESYCSSGDNAKYANDFCATFPNAFVFPMPSSAASSVSTTSHASSPAVTPSTPETQEGGNQQAQKLEALTSSAIALTGDITLSVTRITLQSGSYVAIRRVADGDVQDSSGKLVHAEIFSLPDGKSVASVNSGAFWCGKIPAYIAISDVTQFDTAIKRSRSIFVYGGKSPLQGGSMCAGYAYEVTSP</sequence>